<protein>
    <recommendedName>
        <fullName evidence="11">Dihydroorotate dehydrogenase (quinone)</fullName>
        <ecNumber evidence="11">1.3.5.2</ecNumber>
    </recommendedName>
    <alternativeName>
        <fullName evidence="11">DHOdehase</fullName>
        <shortName evidence="11">DHOD</shortName>
        <shortName evidence="11">DHODase</shortName>
    </alternativeName>
    <alternativeName>
        <fullName evidence="11">Dihydroorotate oxidase</fullName>
    </alternativeName>
</protein>
<keyword evidence="7 11" id="KW-0665">Pyrimidine biosynthesis</keyword>
<feature type="binding site" evidence="11">
    <location>
        <position position="179"/>
    </location>
    <ligand>
        <name>FMN</name>
        <dbReference type="ChEBI" id="CHEBI:58210"/>
    </ligand>
</feature>
<dbReference type="InterPro" id="IPR005719">
    <property type="entry name" value="Dihydroorotate_DH_2"/>
</dbReference>
<dbReference type="GO" id="GO:0044205">
    <property type="term" value="P:'de novo' UMP biosynthetic process"/>
    <property type="evidence" value="ECO:0007669"/>
    <property type="project" value="UniProtKB-UniRule"/>
</dbReference>
<dbReference type="PROSITE" id="PS00912">
    <property type="entry name" value="DHODEHASE_2"/>
    <property type="match status" value="1"/>
</dbReference>
<proteinExistence type="inferred from homology"/>
<comment type="cofactor">
    <cofactor evidence="11">
        <name>FMN</name>
        <dbReference type="ChEBI" id="CHEBI:58210"/>
    </cofactor>
    <text evidence="11">Binds 1 FMN per subunit.</text>
</comment>
<keyword evidence="5 11" id="KW-0285">Flavoprotein</keyword>
<evidence type="ECO:0000313" key="14">
    <source>
        <dbReference type="Proteomes" id="UP000294911"/>
    </source>
</evidence>
<comment type="similarity">
    <text evidence="4 11">Belongs to the dihydroorotate dehydrogenase family. Type 2 subfamily.</text>
</comment>
<keyword evidence="9 11" id="KW-0472">Membrane</keyword>
<evidence type="ECO:0000256" key="2">
    <source>
        <dbReference type="ARBA" id="ARBA00004370"/>
    </source>
</evidence>
<evidence type="ECO:0000256" key="5">
    <source>
        <dbReference type="ARBA" id="ARBA00022630"/>
    </source>
</evidence>
<dbReference type="HAMAP" id="MF_00225">
    <property type="entry name" value="DHO_dh_type2"/>
    <property type="match status" value="1"/>
</dbReference>
<comment type="subcellular location">
    <subcellularLocation>
        <location evidence="11">Cell membrane</location>
        <topology evidence="11">Peripheral membrane protein</topology>
    </subcellularLocation>
    <subcellularLocation>
        <location evidence="2">Membrane</location>
    </subcellularLocation>
</comment>
<evidence type="ECO:0000256" key="4">
    <source>
        <dbReference type="ARBA" id="ARBA00005359"/>
    </source>
</evidence>
<evidence type="ECO:0000256" key="1">
    <source>
        <dbReference type="ARBA" id="ARBA00003125"/>
    </source>
</evidence>
<evidence type="ECO:0000256" key="6">
    <source>
        <dbReference type="ARBA" id="ARBA00022643"/>
    </source>
</evidence>
<comment type="caution">
    <text evidence="13">The sequence shown here is derived from an EMBL/GenBank/DDBJ whole genome shotgun (WGS) entry which is preliminary data.</text>
</comment>
<dbReference type="GO" id="GO:0005886">
    <property type="term" value="C:plasma membrane"/>
    <property type="evidence" value="ECO:0007669"/>
    <property type="project" value="UniProtKB-SubCell"/>
</dbReference>
<feature type="binding site" evidence="11">
    <location>
        <position position="252"/>
    </location>
    <ligand>
        <name>FMN</name>
        <dbReference type="ChEBI" id="CHEBI:58210"/>
    </ligand>
</feature>
<dbReference type="PANTHER" id="PTHR48109:SF4">
    <property type="entry name" value="DIHYDROOROTATE DEHYDROGENASE (QUINONE), MITOCHONDRIAL"/>
    <property type="match status" value="1"/>
</dbReference>
<evidence type="ECO:0000256" key="7">
    <source>
        <dbReference type="ARBA" id="ARBA00022975"/>
    </source>
</evidence>
<keyword evidence="11" id="KW-1003">Cell membrane</keyword>
<evidence type="ECO:0000256" key="3">
    <source>
        <dbReference type="ARBA" id="ARBA00005161"/>
    </source>
</evidence>
<name>A0A4R2PY15_9PSEU</name>
<dbReference type="SUPFAM" id="SSF51395">
    <property type="entry name" value="FMN-linked oxidoreductases"/>
    <property type="match status" value="1"/>
</dbReference>
<feature type="binding site" evidence="11">
    <location>
        <position position="179"/>
    </location>
    <ligand>
        <name>substrate</name>
    </ligand>
</feature>
<dbReference type="InterPro" id="IPR001295">
    <property type="entry name" value="Dihydroorotate_DH_CS"/>
</dbReference>
<feature type="binding site" evidence="11">
    <location>
        <position position="92"/>
    </location>
    <ligand>
        <name>FMN</name>
        <dbReference type="ChEBI" id="CHEBI:58210"/>
    </ligand>
</feature>
<dbReference type="CDD" id="cd04738">
    <property type="entry name" value="DHOD_2_like"/>
    <property type="match status" value="1"/>
</dbReference>
<dbReference type="PANTHER" id="PTHR48109">
    <property type="entry name" value="DIHYDROOROTATE DEHYDROGENASE (QUINONE), MITOCHONDRIAL-RELATED"/>
    <property type="match status" value="1"/>
</dbReference>
<dbReference type="EC" id="1.3.5.2" evidence="11"/>
<feature type="binding site" evidence="11">
    <location>
        <position position="306"/>
    </location>
    <ligand>
        <name>FMN</name>
        <dbReference type="ChEBI" id="CHEBI:58210"/>
    </ligand>
</feature>
<feature type="binding site" evidence="11">
    <location>
        <begin position="327"/>
        <end position="328"/>
    </location>
    <ligand>
        <name>FMN</name>
        <dbReference type="ChEBI" id="CHEBI:58210"/>
    </ligand>
</feature>
<feature type="binding site" evidence="11">
    <location>
        <begin position="253"/>
        <end position="254"/>
    </location>
    <ligand>
        <name>substrate</name>
    </ligand>
</feature>
<dbReference type="GO" id="GO:0006207">
    <property type="term" value="P:'de novo' pyrimidine nucleobase biosynthetic process"/>
    <property type="evidence" value="ECO:0007669"/>
    <property type="project" value="UniProtKB-UniRule"/>
</dbReference>
<organism evidence="13 14">
    <name type="scientific">Tamaricihabitans halophyticus</name>
    <dbReference type="NCBI Taxonomy" id="1262583"/>
    <lineage>
        <taxon>Bacteria</taxon>
        <taxon>Bacillati</taxon>
        <taxon>Actinomycetota</taxon>
        <taxon>Actinomycetes</taxon>
        <taxon>Pseudonocardiales</taxon>
        <taxon>Pseudonocardiaceae</taxon>
        <taxon>Tamaricihabitans</taxon>
    </lineage>
</organism>
<evidence type="ECO:0000256" key="10">
    <source>
        <dbReference type="ARBA" id="ARBA00048639"/>
    </source>
</evidence>
<dbReference type="OrthoDB" id="9802377at2"/>
<feature type="binding site" evidence="11">
    <location>
        <begin position="117"/>
        <end position="121"/>
    </location>
    <ligand>
        <name>substrate</name>
    </ligand>
</feature>
<keyword evidence="6 11" id="KW-0288">FMN</keyword>
<dbReference type="EMBL" id="SLXQ01000027">
    <property type="protein sequence ID" value="TCP41132.1"/>
    <property type="molecule type" value="Genomic_DNA"/>
</dbReference>
<evidence type="ECO:0000256" key="11">
    <source>
        <dbReference type="HAMAP-Rule" id="MF_00225"/>
    </source>
</evidence>
<dbReference type="Gene3D" id="3.20.20.70">
    <property type="entry name" value="Aldolase class I"/>
    <property type="match status" value="1"/>
</dbReference>
<evidence type="ECO:0000313" key="13">
    <source>
        <dbReference type="EMBL" id="TCP41132.1"/>
    </source>
</evidence>
<dbReference type="InterPro" id="IPR050074">
    <property type="entry name" value="DHO_dehydrogenase"/>
</dbReference>
<dbReference type="GO" id="GO:0106430">
    <property type="term" value="F:dihydroorotate dehydrogenase (quinone) activity"/>
    <property type="evidence" value="ECO:0007669"/>
    <property type="project" value="UniProtKB-EC"/>
</dbReference>
<feature type="active site" description="Nucleophile" evidence="11">
    <location>
        <position position="182"/>
    </location>
</feature>
<dbReference type="UniPathway" id="UPA00070">
    <property type="reaction ID" value="UER00946"/>
</dbReference>
<dbReference type="NCBIfam" id="TIGR01036">
    <property type="entry name" value="pyrD_sub2"/>
    <property type="match status" value="1"/>
</dbReference>
<reference evidence="13 14" key="1">
    <citation type="submission" date="2019-03" db="EMBL/GenBank/DDBJ databases">
        <title>Genomic Encyclopedia of Type Strains, Phase IV (KMG-IV): sequencing the most valuable type-strain genomes for metagenomic binning, comparative biology and taxonomic classification.</title>
        <authorList>
            <person name="Goeker M."/>
        </authorList>
    </citation>
    <scope>NUCLEOTIDE SEQUENCE [LARGE SCALE GENOMIC DNA]</scope>
    <source>
        <strain evidence="13 14">DSM 45765</strain>
    </source>
</reference>
<feature type="binding site" evidence="11">
    <location>
        <position position="72"/>
    </location>
    <ligand>
        <name>substrate</name>
    </ligand>
</feature>
<dbReference type="InterPro" id="IPR005720">
    <property type="entry name" value="Dihydroorotate_DH_cat"/>
</dbReference>
<dbReference type="PIRSF" id="PIRSF000164">
    <property type="entry name" value="DHO_oxidase"/>
    <property type="match status" value="1"/>
</dbReference>
<feature type="binding site" evidence="11">
    <location>
        <begin position="68"/>
        <end position="72"/>
    </location>
    <ligand>
        <name>FMN</name>
        <dbReference type="ChEBI" id="CHEBI:58210"/>
    </ligand>
</feature>
<dbReference type="InterPro" id="IPR012135">
    <property type="entry name" value="Dihydroorotate_DH_1_2"/>
</dbReference>
<dbReference type="Proteomes" id="UP000294911">
    <property type="component" value="Unassembled WGS sequence"/>
</dbReference>
<evidence type="ECO:0000259" key="12">
    <source>
        <dbReference type="Pfam" id="PF01180"/>
    </source>
</evidence>
<comment type="pathway">
    <text evidence="3 11">Pyrimidine metabolism; UMP biosynthesis via de novo pathway; orotate from (S)-dihydroorotate (quinone route): step 1/1.</text>
</comment>
<feature type="binding site" evidence="11">
    <location>
        <position position="277"/>
    </location>
    <ligand>
        <name>FMN</name>
        <dbReference type="ChEBI" id="CHEBI:58210"/>
    </ligand>
</feature>
<evidence type="ECO:0000256" key="9">
    <source>
        <dbReference type="ARBA" id="ARBA00023136"/>
    </source>
</evidence>
<sequence>MIYEKLIRRALFRTGGGNAEIAHERVLGLLAKLRVSPPALHALRRYYAVAVPTDVFGLRFPNPVGLAAGMDKDGHALPCWSALGFGFLETGTVTRLPQPGNPKPRLFRLPDSEGIINRMGFNNAGADALAETLRTTGPLDVPLGVSIGKSKATALEDAVADYRYSLRGLYPYADYFAINISSPNTPGLRVLQDRTALTELLAELQLASTELAAEHGRRRPLLVKIAPDLTDEAIAELLEVCDEHKVNGVIATNTTIERTGLAASDAYLGKEIGGLSGRPLANRAREIVSFVHRRTEGALPIIGVGGIFGAHDAERMLDAGASLVQVFTGFIYRGPGMIREINRALAERA</sequence>
<comment type="subunit">
    <text evidence="11">Monomer.</text>
</comment>
<comment type="function">
    <text evidence="1 11">Catalyzes the conversion of dihydroorotate to orotate with quinone as electron acceptor.</text>
</comment>
<feature type="binding site" evidence="11">
    <location>
        <position position="224"/>
    </location>
    <ligand>
        <name>FMN</name>
        <dbReference type="ChEBI" id="CHEBI:58210"/>
    </ligand>
</feature>
<dbReference type="RefSeq" id="WP_132881160.1">
    <property type="nucleotide sequence ID" value="NZ_SLXQ01000027.1"/>
</dbReference>
<dbReference type="PROSITE" id="PS00911">
    <property type="entry name" value="DHODEHASE_1"/>
    <property type="match status" value="1"/>
</dbReference>
<evidence type="ECO:0000256" key="8">
    <source>
        <dbReference type="ARBA" id="ARBA00023002"/>
    </source>
</evidence>
<dbReference type="Pfam" id="PF01180">
    <property type="entry name" value="DHO_dh"/>
    <property type="match status" value="1"/>
</dbReference>
<dbReference type="GO" id="GO:0005737">
    <property type="term" value="C:cytoplasm"/>
    <property type="evidence" value="ECO:0007669"/>
    <property type="project" value="InterPro"/>
</dbReference>
<accession>A0A4R2PY15</accession>
<dbReference type="NCBIfam" id="NF003652">
    <property type="entry name" value="PRK05286.2-5"/>
    <property type="match status" value="1"/>
</dbReference>
<dbReference type="InterPro" id="IPR013785">
    <property type="entry name" value="Aldolase_TIM"/>
</dbReference>
<dbReference type="AlphaFoldDB" id="A0A4R2PY15"/>
<keyword evidence="8 11" id="KW-0560">Oxidoreductase</keyword>
<feature type="binding site" evidence="11">
    <location>
        <position position="184"/>
    </location>
    <ligand>
        <name>substrate</name>
    </ligand>
</feature>
<comment type="catalytic activity">
    <reaction evidence="10 11">
        <text>(S)-dihydroorotate + a quinone = orotate + a quinol</text>
        <dbReference type="Rhea" id="RHEA:30187"/>
        <dbReference type="ChEBI" id="CHEBI:24646"/>
        <dbReference type="ChEBI" id="CHEBI:30839"/>
        <dbReference type="ChEBI" id="CHEBI:30864"/>
        <dbReference type="ChEBI" id="CHEBI:132124"/>
        <dbReference type="EC" id="1.3.5.2"/>
    </reaction>
</comment>
<gene>
    <name evidence="11" type="primary">pyrD</name>
    <name evidence="13" type="ORF">EV191_12730</name>
</gene>
<keyword evidence="14" id="KW-1185">Reference proteome</keyword>
<feature type="domain" description="Dihydroorotate dehydrogenase catalytic" evidence="12">
    <location>
        <begin position="53"/>
        <end position="347"/>
    </location>
</feature>
<feature type="binding site" evidence="11">
    <location>
        <position position="146"/>
    </location>
    <ligand>
        <name>FMN</name>
        <dbReference type="ChEBI" id="CHEBI:58210"/>
    </ligand>
</feature>